<gene>
    <name evidence="3" type="ORF">O3P69_006717</name>
</gene>
<proteinExistence type="predicted"/>
<accession>A0AAW0U0J9</accession>
<dbReference type="AlphaFoldDB" id="A0AAW0U0J9"/>
<feature type="region of interest" description="Disordered" evidence="2">
    <location>
        <begin position="1"/>
        <end position="41"/>
    </location>
</feature>
<comment type="caution">
    <text evidence="3">The sequence shown here is derived from an EMBL/GenBank/DDBJ whole genome shotgun (WGS) entry which is preliminary data.</text>
</comment>
<evidence type="ECO:0000313" key="4">
    <source>
        <dbReference type="Proteomes" id="UP001487740"/>
    </source>
</evidence>
<reference evidence="3 4" key="1">
    <citation type="submission" date="2023-03" db="EMBL/GenBank/DDBJ databases">
        <title>High-quality genome of Scylla paramamosain provides insights in environmental adaptation.</title>
        <authorList>
            <person name="Zhang L."/>
        </authorList>
    </citation>
    <scope>NUCLEOTIDE SEQUENCE [LARGE SCALE GENOMIC DNA]</scope>
    <source>
        <strain evidence="3">LZ_2023a</strain>
        <tissue evidence="3">Muscle</tissue>
    </source>
</reference>
<feature type="compositionally biased region" description="Polar residues" evidence="2">
    <location>
        <begin position="10"/>
        <end position="19"/>
    </location>
</feature>
<protein>
    <recommendedName>
        <fullName evidence="5">Endonuclease/exonuclease/phosphatase domain-containing protein</fullName>
    </recommendedName>
</protein>
<evidence type="ECO:0000256" key="1">
    <source>
        <dbReference type="SAM" id="Coils"/>
    </source>
</evidence>
<feature type="coiled-coil region" evidence="1">
    <location>
        <begin position="47"/>
        <end position="95"/>
    </location>
</feature>
<evidence type="ECO:0008006" key="5">
    <source>
        <dbReference type="Google" id="ProtNLM"/>
    </source>
</evidence>
<name>A0AAW0U0J9_SCYPA</name>
<evidence type="ECO:0000313" key="3">
    <source>
        <dbReference type="EMBL" id="KAK8393568.1"/>
    </source>
</evidence>
<dbReference type="Proteomes" id="UP001487740">
    <property type="component" value="Unassembled WGS sequence"/>
</dbReference>
<dbReference type="EMBL" id="JARAKH010000020">
    <property type="protein sequence ID" value="KAK8393568.1"/>
    <property type="molecule type" value="Genomic_DNA"/>
</dbReference>
<keyword evidence="4" id="KW-1185">Reference proteome</keyword>
<feature type="region of interest" description="Disordered" evidence="2">
    <location>
        <begin position="187"/>
        <end position="213"/>
    </location>
</feature>
<evidence type="ECO:0000256" key="2">
    <source>
        <dbReference type="SAM" id="MobiDB-lite"/>
    </source>
</evidence>
<organism evidence="3 4">
    <name type="scientific">Scylla paramamosain</name>
    <name type="common">Mud crab</name>
    <dbReference type="NCBI Taxonomy" id="85552"/>
    <lineage>
        <taxon>Eukaryota</taxon>
        <taxon>Metazoa</taxon>
        <taxon>Ecdysozoa</taxon>
        <taxon>Arthropoda</taxon>
        <taxon>Crustacea</taxon>
        <taxon>Multicrustacea</taxon>
        <taxon>Malacostraca</taxon>
        <taxon>Eumalacostraca</taxon>
        <taxon>Eucarida</taxon>
        <taxon>Decapoda</taxon>
        <taxon>Pleocyemata</taxon>
        <taxon>Brachyura</taxon>
        <taxon>Eubrachyura</taxon>
        <taxon>Portunoidea</taxon>
        <taxon>Portunidae</taxon>
        <taxon>Portuninae</taxon>
        <taxon>Scylla</taxon>
    </lineage>
</organism>
<keyword evidence="1" id="KW-0175">Coiled coil</keyword>
<feature type="region of interest" description="Disordered" evidence="2">
    <location>
        <begin position="152"/>
        <end position="175"/>
    </location>
</feature>
<sequence>MQAQGAPHQASPSHAQTQPVLPPTTPNPDATERSTASQAPIAASDVNLTIIREIQALRQEIRALRDEKNQLYKENQDLKDVCASQQANQDSLRNEIQAIKDLLTQIVADTRANKPTYGEEGPTMEAAAHVTPHHTQRDGLDLTLTDVETDNENQRTTQPIPPALIHPGQPAQAGLATPSRACQRTRTEMLPSPPDPPTTSPHIQTSPPVAHRPIKPKHHQIDTQRRAQSTQGGCRGLLTLVRRDIPAIRAQPPPRLGEQVDSLCVTVHVDSSVSVDVYNVYCRQRSNLDLLSSVTHNGGGFLVLSEDFNAHHPLLEP</sequence>